<feature type="chain" id="PRO_5036238558" evidence="1">
    <location>
        <begin position="19"/>
        <end position="36"/>
    </location>
</feature>
<accession>A0A821ZBP0</accession>
<dbReference type="AlphaFoldDB" id="A0A821ZBP0"/>
<name>A0A821ZBP0_9BILA</name>
<feature type="non-terminal residue" evidence="7">
    <location>
        <position position="36"/>
    </location>
</feature>
<comment type="caution">
    <text evidence="7">The sequence shown here is derived from an EMBL/GenBank/DDBJ whole genome shotgun (WGS) entry which is preliminary data.</text>
</comment>
<organism evidence="7 8">
    <name type="scientific">Rotaria socialis</name>
    <dbReference type="NCBI Taxonomy" id="392032"/>
    <lineage>
        <taxon>Eukaryota</taxon>
        <taxon>Metazoa</taxon>
        <taxon>Spiralia</taxon>
        <taxon>Gnathifera</taxon>
        <taxon>Rotifera</taxon>
        <taxon>Eurotatoria</taxon>
        <taxon>Bdelloidea</taxon>
        <taxon>Philodinida</taxon>
        <taxon>Philodinidae</taxon>
        <taxon>Rotaria</taxon>
    </lineage>
</organism>
<dbReference type="EMBL" id="CAJOBR010028109">
    <property type="protein sequence ID" value="CAF4979803.1"/>
    <property type="molecule type" value="Genomic_DNA"/>
</dbReference>
<protein>
    <submittedName>
        <fullName evidence="7">Uncharacterized protein</fullName>
    </submittedName>
</protein>
<gene>
    <name evidence="3" type="ORF">GRG538_LOCUS13113</name>
    <name evidence="4" type="ORF">HFQ381_LOCUS31962</name>
    <name evidence="2" type="ORF">KIK155_LOCUS5682</name>
    <name evidence="5" type="ORF">QYT958_LOCUS30475</name>
    <name evidence="7" type="ORF">QYT958_LOCUS36052</name>
    <name evidence="6" type="ORF">TOA249_LOCUS32125</name>
</gene>
<feature type="signal peptide" evidence="1">
    <location>
        <begin position="1"/>
        <end position="18"/>
    </location>
</feature>
<sequence>MKAALAIVFFACIAGSMANPLAGAVQQLLGQGQGVL</sequence>
<dbReference type="EMBL" id="CAJNYT010001912">
    <property type="protein sequence ID" value="CAF3436502.1"/>
    <property type="molecule type" value="Genomic_DNA"/>
</dbReference>
<evidence type="ECO:0000313" key="3">
    <source>
        <dbReference type="EMBL" id="CAF3436502.1"/>
    </source>
</evidence>
<dbReference type="EMBL" id="CAJNYV010000661">
    <property type="protein sequence ID" value="CAF3374147.1"/>
    <property type="molecule type" value="Genomic_DNA"/>
</dbReference>
<dbReference type="Proteomes" id="UP000663865">
    <property type="component" value="Unassembled WGS sequence"/>
</dbReference>
<dbReference type="Proteomes" id="UP000663851">
    <property type="component" value="Unassembled WGS sequence"/>
</dbReference>
<dbReference type="EMBL" id="CAJOBS010007355">
    <property type="protein sequence ID" value="CAF4921288.1"/>
    <property type="molecule type" value="Genomic_DNA"/>
</dbReference>
<evidence type="ECO:0000313" key="5">
    <source>
        <dbReference type="EMBL" id="CAF4896259.1"/>
    </source>
</evidence>
<dbReference type="Proteomes" id="UP000663872">
    <property type="component" value="Unassembled WGS sequence"/>
</dbReference>
<proteinExistence type="predicted"/>
<dbReference type="EMBL" id="CAJOBO010007121">
    <property type="protein sequence ID" value="CAF4570149.1"/>
    <property type="molecule type" value="Genomic_DNA"/>
</dbReference>
<dbReference type="EMBL" id="CAJOBR010009705">
    <property type="protein sequence ID" value="CAF4896259.1"/>
    <property type="molecule type" value="Genomic_DNA"/>
</dbReference>
<dbReference type="Proteomes" id="UP000663838">
    <property type="component" value="Unassembled WGS sequence"/>
</dbReference>
<dbReference type="Proteomes" id="UP000663848">
    <property type="component" value="Unassembled WGS sequence"/>
</dbReference>
<evidence type="ECO:0000313" key="6">
    <source>
        <dbReference type="EMBL" id="CAF4921288.1"/>
    </source>
</evidence>
<evidence type="ECO:0000256" key="1">
    <source>
        <dbReference type="SAM" id="SignalP"/>
    </source>
</evidence>
<evidence type="ECO:0000313" key="2">
    <source>
        <dbReference type="EMBL" id="CAF3374147.1"/>
    </source>
</evidence>
<evidence type="ECO:0000313" key="4">
    <source>
        <dbReference type="EMBL" id="CAF4570149.1"/>
    </source>
</evidence>
<reference evidence="7" key="1">
    <citation type="submission" date="2021-02" db="EMBL/GenBank/DDBJ databases">
        <authorList>
            <person name="Nowell W R."/>
        </authorList>
    </citation>
    <scope>NUCLEOTIDE SEQUENCE</scope>
</reference>
<evidence type="ECO:0000313" key="7">
    <source>
        <dbReference type="EMBL" id="CAF4979803.1"/>
    </source>
</evidence>
<keyword evidence="1" id="KW-0732">Signal</keyword>
<evidence type="ECO:0000313" key="8">
    <source>
        <dbReference type="Proteomes" id="UP000663848"/>
    </source>
</evidence>